<feature type="transmembrane region" description="Helical" evidence="6">
    <location>
        <begin position="186"/>
        <end position="208"/>
    </location>
</feature>
<evidence type="ECO:0000313" key="9">
    <source>
        <dbReference type="Proteomes" id="UP000474630"/>
    </source>
</evidence>
<feature type="transmembrane region" description="Helical" evidence="6">
    <location>
        <begin position="246"/>
        <end position="263"/>
    </location>
</feature>
<evidence type="ECO:0000256" key="1">
    <source>
        <dbReference type="ARBA" id="ARBA00004651"/>
    </source>
</evidence>
<feature type="transmembrane region" description="Helical" evidence="6">
    <location>
        <begin position="123"/>
        <end position="143"/>
    </location>
</feature>
<dbReference type="KEGG" id="drc:G0Q07_03345"/>
<dbReference type="PANTHER" id="PTHR32322:SF18">
    <property type="entry name" value="S-ADENOSYLMETHIONINE_S-ADENOSYLHOMOCYSTEINE TRANSPORTER"/>
    <property type="match status" value="1"/>
</dbReference>
<evidence type="ECO:0000256" key="2">
    <source>
        <dbReference type="ARBA" id="ARBA00022475"/>
    </source>
</evidence>
<evidence type="ECO:0000256" key="3">
    <source>
        <dbReference type="ARBA" id="ARBA00022692"/>
    </source>
</evidence>
<feature type="transmembrane region" description="Helical" evidence="6">
    <location>
        <begin position="269"/>
        <end position="289"/>
    </location>
</feature>
<reference evidence="8 9" key="1">
    <citation type="submission" date="2020-02" db="EMBL/GenBank/DDBJ databases">
        <title>Genome sequencing for Draconibacterium sp. strain M1.</title>
        <authorList>
            <person name="Park S.-J."/>
        </authorList>
    </citation>
    <scope>NUCLEOTIDE SEQUENCE [LARGE SCALE GENOMIC DNA]</scope>
    <source>
        <strain evidence="8 9">M1</strain>
    </source>
</reference>
<feature type="transmembrane region" description="Helical" evidence="6">
    <location>
        <begin position="99"/>
        <end position="116"/>
    </location>
</feature>
<sequence>MSRIVKTYLYAGLAVLFWSTVATSFKLALREYDFIQLIFYVSVVTVVLLFVVLLFQRKTHLIFRQTPREWSYSLLMGAFNPLLYYLVLFKAYSLLPAQVAQPLNMVWPITLALLSVPMLKQKISWISFVALLISFVGVFFISSQGGFEGFSNTNPLGVVLAVGSSILWSLYWIFNVKDTRDQVVKLFLNFAIGMIYLVPVVALFSSFKVHWGEAFIATIYSGVFEVGITYVLWLKAMNLTSSNAKIGNLVFFAPFLSLVFIHLVLKETIYITTFIGLIFIVSGVLVQQLDRRKRNEMMNYD</sequence>
<evidence type="ECO:0000256" key="6">
    <source>
        <dbReference type="SAM" id="Phobius"/>
    </source>
</evidence>
<organism evidence="8 9">
    <name type="scientific">Draconibacterium halophilum</name>
    <dbReference type="NCBI Taxonomy" id="2706887"/>
    <lineage>
        <taxon>Bacteria</taxon>
        <taxon>Pseudomonadati</taxon>
        <taxon>Bacteroidota</taxon>
        <taxon>Bacteroidia</taxon>
        <taxon>Marinilabiliales</taxon>
        <taxon>Prolixibacteraceae</taxon>
        <taxon>Draconibacterium</taxon>
    </lineage>
</organism>
<feature type="transmembrane region" description="Helical" evidence="6">
    <location>
        <begin position="155"/>
        <end position="174"/>
    </location>
</feature>
<dbReference type="Pfam" id="PF00892">
    <property type="entry name" value="EamA"/>
    <property type="match status" value="2"/>
</dbReference>
<dbReference type="InterPro" id="IPR037185">
    <property type="entry name" value="EmrE-like"/>
</dbReference>
<keyword evidence="9" id="KW-1185">Reference proteome</keyword>
<gene>
    <name evidence="8" type="ORF">G0Q07_03345</name>
</gene>
<feature type="transmembrane region" description="Helical" evidence="6">
    <location>
        <begin position="34"/>
        <end position="54"/>
    </location>
</feature>
<evidence type="ECO:0000256" key="5">
    <source>
        <dbReference type="ARBA" id="ARBA00023136"/>
    </source>
</evidence>
<feature type="transmembrane region" description="Helical" evidence="6">
    <location>
        <begin position="214"/>
        <end position="234"/>
    </location>
</feature>
<comment type="subcellular location">
    <subcellularLocation>
        <location evidence="1">Cell membrane</location>
        <topology evidence="1">Multi-pass membrane protein</topology>
    </subcellularLocation>
</comment>
<protein>
    <submittedName>
        <fullName evidence="8">DMT family transporter</fullName>
    </submittedName>
</protein>
<dbReference type="EMBL" id="CP048409">
    <property type="protein sequence ID" value="QIA06826.1"/>
    <property type="molecule type" value="Genomic_DNA"/>
</dbReference>
<proteinExistence type="predicted"/>
<keyword evidence="3 6" id="KW-0812">Transmembrane</keyword>
<dbReference type="SUPFAM" id="SSF103481">
    <property type="entry name" value="Multidrug resistance efflux transporter EmrE"/>
    <property type="match status" value="2"/>
</dbReference>
<feature type="domain" description="EamA" evidence="7">
    <location>
        <begin position="7"/>
        <end position="142"/>
    </location>
</feature>
<evidence type="ECO:0000313" key="8">
    <source>
        <dbReference type="EMBL" id="QIA06826.1"/>
    </source>
</evidence>
<feature type="transmembrane region" description="Helical" evidence="6">
    <location>
        <begin position="7"/>
        <end position="28"/>
    </location>
</feature>
<feature type="domain" description="EamA" evidence="7">
    <location>
        <begin position="156"/>
        <end position="286"/>
    </location>
</feature>
<dbReference type="AlphaFoldDB" id="A0A6C0RA11"/>
<feature type="transmembrane region" description="Helical" evidence="6">
    <location>
        <begin position="74"/>
        <end position="93"/>
    </location>
</feature>
<evidence type="ECO:0000256" key="4">
    <source>
        <dbReference type="ARBA" id="ARBA00022989"/>
    </source>
</evidence>
<dbReference type="Proteomes" id="UP000474630">
    <property type="component" value="Chromosome"/>
</dbReference>
<dbReference type="InterPro" id="IPR000620">
    <property type="entry name" value="EamA_dom"/>
</dbReference>
<keyword evidence="5 6" id="KW-0472">Membrane</keyword>
<keyword evidence="2" id="KW-1003">Cell membrane</keyword>
<name>A0A6C0RA11_9BACT</name>
<evidence type="ECO:0000259" key="7">
    <source>
        <dbReference type="Pfam" id="PF00892"/>
    </source>
</evidence>
<keyword evidence="4 6" id="KW-1133">Transmembrane helix</keyword>
<dbReference type="RefSeq" id="WP_163344756.1">
    <property type="nucleotide sequence ID" value="NZ_CP048409.1"/>
</dbReference>
<dbReference type="InterPro" id="IPR050638">
    <property type="entry name" value="AA-Vitamin_Transporters"/>
</dbReference>
<accession>A0A6C0RA11</accession>
<dbReference type="PANTHER" id="PTHR32322">
    <property type="entry name" value="INNER MEMBRANE TRANSPORTER"/>
    <property type="match status" value="1"/>
</dbReference>
<dbReference type="GO" id="GO:0005886">
    <property type="term" value="C:plasma membrane"/>
    <property type="evidence" value="ECO:0007669"/>
    <property type="project" value="UniProtKB-SubCell"/>
</dbReference>